<dbReference type="UniPathway" id="UPA00219"/>
<keyword evidence="12 16" id="KW-0560">Oxidoreductase</keyword>
<dbReference type="Pfam" id="PF02873">
    <property type="entry name" value="MurB_C"/>
    <property type="match status" value="1"/>
</dbReference>
<evidence type="ECO:0000256" key="1">
    <source>
        <dbReference type="ARBA" id="ARBA00001974"/>
    </source>
</evidence>
<evidence type="ECO:0000256" key="7">
    <source>
        <dbReference type="ARBA" id="ARBA00022630"/>
    </source>
</evidence>
<evidence type="ECO:0000256" key="16">
    <source>
        <dbReference type="HAMAP-Rule" id="MF_00037"/>
    </source>
</evidence>
<dbReference type="GO" id="GO:0051301">
    <property type="term" value="P:cell division"/>
    <property type="evidence" value="ECO:0007669"/>
    <property type="project" value="UniProtKB-KW"/>
</dbReference>
<comment type="caution">
    <text evidence="18">The sequence shown here is derived from an EMBL/GenBank/DDBJ whole genome shotgun (WGS) entry which is preliminary data.</text>
</comment>
<comment type="cofactor">
    <cofactor evidence="1 16">
        <name>FAD</name>
        <dbReference type="ChEBI" id="CHEBI:57692"/>
    </cofactor>
</comment>
<dbReference type="PANTHER" id="PTHR21071">
    <property type="entry name" value="UDP-N-ACETYLENOLPYRUVOYLGLUCOSAMINE REDUCTASE"/>
    <property type="match status" value="1"/>
</dbReference>
<keyword evidence="14 16" id="KW-0961">Cell wall biogenesis/degradation</keyword>
<keyword evidence="10 16" id="KW-0133">Cell shape</keyword>
<evidence type="ECO:0000313" key="18">
    <source>
        <dbReference type="EMBL" id="OGI86554.1"/>
    </source>
</evidence>
<dbReference type="NCBIfam" id="NF000755">
    <property type="entry name" value="PRK00046.1"/>
    <property type="match status" value="1"/>
</dbReference>
<keyword evidence="13 16" id="KW-0131">Cell cycle</keyword>
<dbReference type="InterPro" id="IPR011601">
    <property type="entry name" value="MurB_C"/>
</dbReference>
<evidence type="ECO:0000256" key="4">
    <source>
        <dbReference type="ARBA" id="ARBA00004752"/>
    </source>
</evidence>
<evidence type="ECO:0000256" key="5">
    <source>
        <dbReference type="ARBA" id="ARBA00022490"/>
    </source>
</evidence>
<dbReference type="STRING" id="1801774.A3A05_01095"/>
<dbReference type="PROSITE" id="PS51387">
    <property type="entry name" value="FAD_PCMH"/>
    <property type="match status" value="1"/>
</dbReference>
<dbReference type="HAMAP" id="MF_00037">
    <property type="entry name" value="MurB"/>
    <property type="match status" value="1"/>
</dbReference>
<comment type="catalytic activity">
    <reaction evidence="15 16">
        <text>UDP-N-acetyl-alpha-D-muramate + NADP(+) = UDP-N-acetyl-3-O-(1-carboxyvinyl)-alpha-D-glucosamine + NADPH + H(+)</text>
        <dbReference type="Rhea" id="RHEA:12248"/>
        <dbReference type="ChEBI" id="CHEBI:15378"/>
        <dbReference type="ChEBI" id="CHEBI:57783"/>
        <dbReference type="ChEBI" id="CHEBI:58349"/>
        <dbReference type="ChEBI" id="CHEBI:68483"/>
        <dbReference type="ChEBI" id="CHEBI:70757"/>
        <dbReference type="EC" id="1.3.1.98"/>
    </reaction>
</comment>
<keyword evidence="5 16" id="KW-0963">Cytoplasm</keyword>
<feature type="domain" description="FAD-binding PCMH-type" evidence="17">
    <location>
        <begin position="16"/>
        <end position="188"/>
    </location>
</feature>
<dbReference type="InterPro" id="IPR036318">
    <property type="entry name" value="FAD-bd_PCMH-like_sf"/>
</dbReference>
<dbReference type="SUPFAM" id="SSF56176">
    <property type="entry name" value="FAD-binding/transporter-associated domain-like"/>
    <property type="match status" value="1"/>
</dbReference>
<sequence>MKILKNYDLKNLNTFGIPTKAKFFVEITGEGELNELFKEPLYIGHEKLFLGEGSNVLFTKDWGGIVVLNKIKGIEILEEDSENILIKSMSGVIWHDLVSFAVDHDYWGIENLALIPGTVGAAPMQNIGAYGAELKNVLTLVEAYNVNTGEKRIFSKEECIFGYRDSIFKNSLRNKYFISAITLRLSKTGKPNTSYKILKEHLEKNKIEIKNSKNISDAVSEIRRSKLPDPRVIGNAGSFFKNVFVDKDKLAELRRLYPAMPFFEEDGLSKIPSAWLIEQCGPANGTSWKGYRVGNVGVHHKQALVLVNHGDGRGQDIKDLALQIIASVKEKFGLELAPEVNLI</sequence>
<dbReference type="InterPro" id="IPR003170">
    <property type="entry name" value="MurB"/>
</dbReference>
<feature type="active site" description="Proton donor" evidence="16">
    <location>
        <position position="238"/>
    </location>
</feature>
<keyword evidence="6 16" id="KW-0132">Cell division</keyword>
<dbReference type="InterPro" id="IPR006094">
    <property type="entry name" value="Oxid_FAD_bind_N"/>
</dbReference>
<feature type="active site" evidence="16">
    <location>
        <position position="164"/>
    </location>
</feature>
<keyword evidence="8 16" id="KW-0274">FAD</keyword>
<dbReference type="Pfam" id="PF01565">
    <property type="entry name" value="FAD_binding_4"/>
    <property type="match status" value="1"/>
</dbReference>
<organism evidence="18 19">
    <name type="scientific">Candidatus Nomurabacteria bacterium RIFCSPLOWO2_01_FULL_41_12</name>
    <dbReference type="NCBI Taxonomy" id="1801774"/>
    <lineage>
        <taxon>Bacteria</taxon>
        <taxon>Candidatus Nomuraibacteriota</taxon>
    </lineage>
</organism>
<dbReference type="Gene3D" id="3.30.465.10">
    <property type="match status" value="1"/>
</dbReference>
<evidence type="ECO:0000256" key="11">
    <source>
        <dbReference type="ARBA" id="ARBA00022984"/>
    </source>
</evidence>
<feature type="active site" evidence="16">
    <location>
        <position position="339"/>
    </location>
</feature>
<evidence type="ECO:0000256" key="13">
    <source>
        <dbReference type="ARBA" id="ARBA00023306"/>
    </source>
</evidence>
<comment type="function">
    <text evidence="2 16">Cell wall formation.</text>
</comment>
<dbReference type="Proteomes" id="UP000176187">
    <property type="component" value="Unassembled WGS sequence"/>
</dbReference>
<evidence type="ECO:0000256" key="2">
    <source>
        <dbReference type="ARBA" id="ARBA00003921"/>
    </source>
</evidence>
<evidence type="ECO:0000256" key="6">
    <source>
        <dbReference type="ARBA" id="ARBA00022618"/>
    </source>
</evidence>
<dbReference type="InterPro" id="IPR016167">
    <property type="entry name" value="FAD-bd_PCMH_sub1"/>
</dbReference>
<dbReference type="AlphaFoldDB" id="A0A1F6WXP2"/>
<comment type="subcellular location">
    <subcellularLocation>
        <location evidence="3 16">Cytoplasm</location>
    </subcellularLocation>
</comment>
<dbReference type="GO" id="GO:0008360">
    <property type="term" value="P:regulation of cell shape"/>
    <property type="evidence" value="ECO:0007669"/>
    <property type="project" value="UniProtKB-KW"/>
</dbReference>
<dbReference type="PANTHER" id="PTHR21071:SF4">
    <property type="entry name" value="UDP-N-ACETYLENOLPYRUVOYLGLUCOSAMINE REDUCTASE"/>
    <property type="match status" value="1"/>
</dbReference>
<protein>
    <recommendedName>
        <fullName evidence="16">UDP-N-acetylenolpyruvoylglucosamine reductase</fullName>
        <ecNumber evidence="16">1.3.1.98</ecNumber>
    </recommendedName>
    <alternativeName>
        <fullName evidence="16">UDP-N-acetylmuramate dehydrogenase</fullName>
    </alternativeName>
</protein>
<dbReference type="SUPFAM" id="SSF56194">
    <property type="entry name" value="Uridine diphospho-N-Acetylenolpyruvylglucosamine reductase, MurB, C-terminal domain"/>
    <property type="match status" value="1"/>
</dbReference>
<keyword evidence="11 16" id="KW-0573">Peptidoglycan synthesis</keyword>
<evidence type="ECO:0000259" key="17">
    <source>
        <dbReference type="PROSITE" id="PS51387"/>
    </source>
</evidence>
<comment type="similarity">
    <text evidence="16">Belongs to the MurB family.</text>
</comment>
<keyword evidence="7 16" id="KW-0285">Flavoprotein</keyword>
<name>A0A1F6WXP2_9BACT</name>
<evidence type="ECO:0000256" key="3">
    <source>
        <dbReference type="ARBA" id="ARBA00004496"/>
    </source>
</evidence>
<evidence type="ECO:0000256" key="14">
    <source>
        <dbReference type="ARBA" id="ARBA00023316"/>
    </source>
</evidence>
<dbReference type="InterPro" id="IPR016166">
    <property type="entry name" value="FAD-bd_PCMH"/>
</dbReference>
<proteinExistence type="inferred from homology"/>
<evidence type="ECO:0000313" key="19">
    <source>
        <dbReference type="Proteomes" id="UP000176187"/>
    </source>
</evidence>
<dbReference type="NCBIfam" id="TIGR00179">
    <property type="entry name" value="murB"/>
    <property type="match status" value="1"/>
</dbReference>
<dbReference type="GO" id="GO:0071949">
    <property type="term" value="F:FAD binding"/>
    <property type="evidence" value="ECO:0007669"/>
    <property type="project" value="InterPro"/>
</dbReference>
<dbReference type="InterPro" id="IPR036635">
    <property type="entry name" value="MurB_C_sf"/>
</dbReference>
<keyword evidence="9 16" id="KW-0521">NADP</keyword>
<dbReference type="Gene3D" id="3.90.78.10">
    <property type="entry name" value="UDP-N-acetylenolpyruvoylglucosamine reductase, C-terminal domain"/>
    <property type="match status" value="1"/>
</dbReference>
<comment type="pathway">
    <text evidence="4 16">Cell wall biogenesis; peptidoglycan biosynthesis.</text>
</comment>
<accession>A0A1F6WXP2</accession>
<dbReference type="Gene3D" id="3.30.43.10">
    <property type="entry name" value="Uridine Diphospho-n-acetylenolpyruvylglucosamine Reductase, domain 2"/>
    <property type="match status" value="1"/>
</dbReference>
<dbReference type="InterPro" id="IPR016169">
    <property type="entry name" value="FAD-bd_PCMH_sub2"/>
</dbReference>
<evidence type="ECO:0000256" key="9">
    <source>
        <dbReference type="ARBA" id="ARBA00022857"/>
    </source>
</evidence>
<dbReference type="GO" id="GO:0071555">
    <property type="term" value="P:cell wall organization"/>
    <property type="evidence" value="ECO:0007669"/>
    <property type="project" value="UniProtKB-KW"/>
</dbReference>
<dbReference type="GO" id="GO:0005829">
    <property type="term" value="C:cytosol"/>
    <property type="evidence" value="ECO:0007669"/>
    <property type="project" value="TreeGrafter"/>
</dbReference>
<dbReference type="EMBL" id="MFUY01000002">
    <property type="protein sequence ID" value="OGI86554.1"/>
    <property type="molecule type" value="Genomic_DNA"/>
</dbReference>
<evidence type="ECO:0000256" key="12">
    <source>
        <dbReference type="ARBA" id="ARBA00023002"/>
    </source>
</evidence>
<evidence type="ECO:0000256" key="10">
    <source>
        <dbReference type="ARBA" id="ARBA00022960"/>
    </source>
</evidence>
<gene>
    <name evidence="16" type="primary">murB</name>
    <name evidence="18" type="ORF">A3A05_01095</name>
</gene>
<evidence type="ECO:0000256" key="8">
    <source>
        <dbReference type="ARBA" id="ARBA00022827"/>
    </source>
</evidence>
<dbReference type="GO" id="GO:0008762">
    <property type="term" value="F:UDP-N-acetylmuramate dehydrogenase activity"/>
    <property type="evidence" value="ECO:0007669"/>
    <property type="project" value="UniProtKB-UniRule"/>
</dbReference>
<reference evidence="18 19" key="1">
    <citation type="journal article" date="2016" name="Nat. Commun.">
        <title>Thousands of microbial genomes shed light on interconnected biogeochemical processes in an aquifer system.</title>
        <authorList>
            <person name="Anantharaman K."/>
            <person name="Brown C.T."/>
            <person name="Hug L.A."/>
            <person name="Sharon I."/>
            <person name="Castelle C.J."/>
            <person name="Probst A.J."/>
            <person name="Thomas B.C."/>
            <person name="Singh A."/>
            <person name="Wilkins M.J."/>
            <person name="Karaoz U."/>
            <person name="Brodie E.L."/>
            <person name="Williams K.H."/>
            <person name="Hubbard S.S."/>
            <person name="Banfield J.F."/>
        </authorList>
    </citation>
    <scope>NUCLEOTIDE SEQUENCE [LARGE SCALE GENOMIC DNA]</scope>
</reference>
<dbReference type="EC" id="1.3.1.98" evidence="16"/>
<evidence type="ECO:0000256" key="15">
    <source>
        <dbReference type="ARBA" id="ARBA00048914"/>
    </source>
</evidence>
<dbReference type="GO" id="GO:0009252">
    <property type="term" value="P:peptidoglycan biosynthetic process"/>
    <property type="evidence" value="ECO:0007669"/>
    <property type="project" value="UniProtKB-UniRule"/>
</dbReference>